<dbReference type="RefSeq" id="WP_179905688.1">
    <property type="nucleotide sequence ID" value="NZ_JACBXS010000013.1"/>
</dbReference>
<sequence>MKWIVAFLLSFPGVASAADCVVLLHGLARTEASLLPMDEALQFHGYQTVNHGYPSRAAPIGDLVEYVGAAAAECEGDRLHFVTHSMGGILVRAWLQDHRPENLGHVVMMAPPHHGSELVDLFAEIEAFEWVNGPAGLELGTDMASTPMQLDYPDYSLGIIAGNVSFNPLTSALIEGDDDGKVSVESTRLTGMSDHITLPVTHTYMMLNPMVMAQVLEFLRYGSFDHSMNLPNALRKLANP</sequence>
<dbReference type="SUPFAM" id="SSF53474">
    <property type="entry name" value="alpha/beta-Hydrolases"/>
    <property type="match status" value="1"/>
</dbReference>
<dbReference type="Gene3D" id="3.40.50.1820">
    <property type="entry name" value="alpha/beta hydrolase"/>
    <property type="match status" value="1"/>
</dbReference>
<dbReference type="InterPro" id="IPR000073">
    <property type="entry name" value="AB_hydrolase_1"/>
</dbReference>
<evidence type="ECO:0000256" key="1">
    <source>
        <dbReference type="SAM" id="SignalP"/>
    </source>
</evidence>
<dbReference type="Pfam" id="PF00561">
    <property type="entry name" value="Abhydrolase_1"/>
    <property type="match status" value="1"/>
</dbReference>
<feature type="chain" id="PRO_5030614865" evidence="1">
    <location>
        <begin position="18"/>
        <end position="240"/>
    </location>
</feature>
<dbReference type="PANTHER" id="PTHR37946">
    <property type="entry name" value="SLL1969 PROTEIN"/>
    <property type="match status" value="1"/>
</dbReference>
<evidence type="ECO:0000313" key="3">
    <source>
        <dbReference type="EMBL" id="NYS24991.1"/>
    </source>
</evidence>
<dbReference type="AlphaFoldDB" id="A0A7Z0HZ66"/>
<keyword evidence="1" id="KW-0732">Signal</keyword>
<gene>
    <name evidence="3" type="ORF">HUK65_08290</name>
</gene>
<organism evidence="3 4">
    <name type="scientific">Rhabdonatronobacter sediminivivens</name>
    <dbReference type="NCBI Taxonomy" id="2743469"/>
    <lineage>
        <taxon>Bacteria</taxon>
        <taxon>Pseudomonadati</taxon>
        <taxon>Pseudomonadota</taxon>
        <taxon>Alphaproteobacteria</taxon>
        <taxon>Rhodobacterales</taxon>
        <taxon>Paracoccaceae</taxon>
        <taxon>Rhabdonatronobacter</taxon>
    </lineage>
</organism>
<reference evidence="3 4" key="1">
    <citation type="journal article" date="2000" name="Arch. Microbiol.">
        <title>Rhodobaca bogoriensis gen. nov. and sp. nov., an alkaliphilic purple nonsulfur bacterium from African Rift Valley soda lakes.</title>
        <authorList>
            <person name="Milford A.D."/>
            <person name="Achenbach L.A."/>
            <person name="Jung D.O."/>
            <person name="Madigan M.T."/>
        </authorList>
    </citation>
    <scope>NUCLEOTIDE SEQUENCE [LARGE SCALE GENOMIC DNA]</scope>
    <source>
        <strain evidence="3 4">2376</strain>
    </source>
</reference>
<dbReference type="InterPro" id="IPR029058">
    <property type="entry name" value="AB_hydrolase_fold"/>
</dbReference>
<comment type="caution">
    <text evidence="3">The sequence shown here is derived from an EMBL/GenBank/DDBJ whole genome shotgun (WGS) entry which is preliminary data.</text>
</comment>
<dbReference type="EMBL" id="JACBXS010000013">
    <property type="protein sequence ID" value="NYS24991.1"/>
    <property type="molecule type" value="Genomic_DNA"/>
</dbReference>
<feature type="signal peptide" evidence="1">
    <location>
        <begin position="1"/>
        <end position="17"/>
    </location>
</feature>
<evidence type="ECO:0000313" key="4">
    <source>
        <dbReference type="Proteomes" id="UP000529417"/>
    </source>
</evidence>
<accession>A0A7Z0HZ66</accession>
<keyword evidence="4" id="KW-1185">Reference proteome</keyword>
<name>A0A7Z0HZ66_9RHOB</name>
<keyword evidence="3" id="KW-0378">Hydrolase</keyword>
<feature type="domain" description="AB hydrolase-1" evidence="2">
    <location>
        <begin position="21"/>
        <end position="124"/>
    </location>
</feature>
<dbReference type="Proteomes" id="UP000529417">
    <property type="component" value="Unassembled WGS sequence"/>
</dbReference>
<dbReference type="GO" id="GO:0016787">
    <property type="term" value="F:hydrolase activity"/>
    <property type="evidence" value="ECO:0007669"/>
    <property type="project" value="UniProtKB-KW"/>
</dbReference>
<protein>
    <submittedName>
        <fullName evidence="3">Alpha/beta fold hydrolase</fullName>
    </submittedName>
</protein>
<evidence type="ECO:0000259" key="2">
    <source>
        <dbReference type="Pfam" id="PF00561"/>
    </source>
</evidence>
<dbReference type="PANTHER" id="PTHR37946:SF1">
    <property type="entry name" value="SLL1969 PROTEIN"/>
    <property type="match status" value="1"/>
</dbReference>
<proteinExistence type="predicted"/>